<name>A0A9P7MF84_9HYPO</name>
<accession>A0A9P7MF84</accession>
<evidence type="ECO:0008006" key="3">
    <source>
        <dbReference type="Google" id="ProtNLM"/>
    </source>
</evidence>
<sequence length="296" mass="33340">MDTQGEGNRANVSYDSFISSKPFEFVVGPKKRVFTIHSALVASLSPVLERLVNGDMLEAKTGSVVWDHVDEQTFVRFSQYAYMKTYEYPLSTNRPLTLDELRPLALPSPFPSLGSPATGTYQPPRLPATPSPFARTAFSMAPLSEPTEQSQQVQKGKILWEKFGKQLSSSEPHVAMKLAPRIFTDYRDDDAEFLLSHARLYVFADCYGIKPLMRLSLSTLHYVLVNVPEDRLTPRVVKLLQYCYENDTPAALKDLVVEYVVCRVETLWEKEEIVELAQDHGNFSSAVIKGLLGRIT</sequence>
<reference evidence="1 2" key="1">
    <citation type="journal article" date="2020" name="bioRxiv">
        <title>Whole genome comparisons of ergot fungi reveals the divergence and evolution of species within the genus Claviceps are the result of varying mechanisms driving genome evolution and host range expansion.</title>
        <authorList>
            <person name="Wyka S.A."/>
            <person name="Mondo S.J."/>
            <person name="Liu M."/>
            <person name="Dettman J."/>
            <person name="Nalam V."/>
            <person name="Broders K.D."/>
        </authorList>
    </citation>
    <scope>NUCLEOTIDE SEQUENCE [LARGE SCALE GENOMIC DNA]</scope>
    <source>
        <strain evidence="1 2">CCC 1485</strain>
    </source>
</reference>
<proteinExistence type="predicted"/>
<evidence type="ECO:0000313" key="2">
    <source>
        <dbReference type="Proteomes" id="UP000706124"/>
    </source>
</evidence>
<dbReference type="SUPFAM" id="SSF54695">
    <property type="entry name" value="POZ domain"/>
    <property type="match status" value="1"/>
</dbReference>
<evidence type="ECO:0000313" key="1">
    <source>
        <dbReference type="EMBL" id="KAG5942206.1"/>
    </source>
</evidence>
<dbReference type="Gene3D" id="3.30.710.10">
    <property type="entry name" value="Potassium Channel Kv1.1, Chain A"/>
    <property type="match status" value="1"/>
</dbReference>
<dbReference type="PANTHER" id="PTHR47843">
    <property type="entry name" value="BTB DOMAIN-CONTAINING PROTEIN-RELATED"/>
    <property type="match status" value="1"/>
</dbReference>
<comment type="caution">
    <text evidence="1">The sequence shown here is derived from an EMBL/GenBank/DDBJ whole genome shotgun (WGS) entry which is preliminary data.</text>
</comment>
<dbReference type="InterPro" id="IPR011333">
    <property type="entry name" value="SKP1/BTB/POZ_sf"/>
</dbReference>
<organism evidence="1 2">
    <name type="scientific">Claviceps pazoutovae</name>
    <dbReference type="NCBI Taxonomy" id="1649127"/>
    <lineage>
        <taxon>Eukaryota</taxon>
        <taxon>Fungi</taxon>
        <taxon>Dikarya</taxon>
        <taxon>Ascomycota</taxon>
        <taxon>Pezizomycotina</taxon>
        <taxon>Sordariomycetes</taxon>
        <taxon>Hypocreomycetidae</taxon>
        <taxon>Hypocreales</taxon>
        <taxon>Clavicipitaceae</taxon>
        <taxon>Claviceps</taxon>
    </lineage>
</organism>
<dbReference type="OrthoDB" id="9997739at2759"/>
<gene>
    <name evidence="1" type="ORF">E4U60_007441</name>
</gene>
<dbReference type="EMBL" id="SRPO01000084">
    <property type="protein sequence ID" value="KAG5942206.1"/>
    <property type="molecule type" value="Genomic_DNA"/>
</dbReference>
<protein>
    <recommendedName>
        <fullName evidence="3">BTB domain-containing protein</fullName>
    </recommendedName>
</protein>
<dbReference type="Proteomes" id="UP000706124">
    <property type="component" value="Unassembled WGS sequence"/>
</dbReference>
<keyword evidence="2" id="KW-1185">Reference proteome</keyword>
<dbReference type="AlphaFoldDB" id="A0A9P7MF84"/>